<dbReference type="PANTHER" id="PTHR43877:SF2">
    <property type="entry name" value="AMINOALKYLPHOSPHONATE N-ACETYLTRANSFERASE-RELATED"/>
    <property type="match status" value="1"/>
</dbReference>
<dbReference type="Pfam" id="PF00583">
    <property type="entry name" value="Acetyltransf_1"/>
    <property type="match status" value="1"/>
</dbReference>
<dbReference type="PROSITE" id="PS51186">
    <property type="entry name" value="GNAT"/>
    <property type="match status" value="1"/>
</dbReference>
<dbReference type="Gene3D" id="3.40.630.30">
    <property type="match status" value="1"/>
</dbReference>
<dbReference type="InterPro" id="IPR016181">
    <property type="entry name" value="Acyl_CoA_acyltransferase"/>
</dbReference>
<dbReference type="CDD" id="cd04301">
    <property type="entry name" value="NAT_SF"/>
    <property type="match status" value="1"/>
</dbReference>
<keyword evidence="1" id="KW-0808">Transferase</keyword>
<evidence type="ECO:0000256" key="2">
    <source>
        <dbReference type="ARBA" id="ARBA00023315"/>
    </source>
</evidence>
<evidence type="ECO:0000313" key="5">
    <source>
        <dbReference type="Proteomes" id="UP000266234"/>
    </source>
</evidence>
<dbReference type="GO" id="GO:0016747">
    <property type="term" value="F:acyltransferase activity, transferring groups other than amino-acyl groups"/>
    <property type="evidence" value="ECO:0007669"/>
    <property type="project" value="InterPro"/>
</dbReference>
<feature type="domain" description="N-acetyltransferase" evidence="3">
    <location>
        <begin position="11"/>
        <end position="163"/>
    </location>
</feature>
<dbReference type="InterPro" id="IPR050832">
    <property type="entry name" value="Bact_Acetyltransf"/>
</dbReference>
<gene>
    <name evidence="4" type="ORF">FLONG3_4064</name>
</gene>
<dbReference type="InterPro" id="IPR000182">
    <property type="entry name" value="GNAT_dom"/>
</dbReference>
<reference evidence="4 5" key="1">
    <citation type="journal article" date="2018" name="PLoS Pathog.">
        <title>Evolution of structural diversity of trichothecenes, a family of toxins produced by plant pathogenic and entomopathogenic fungi.</title>
        <authorList>
            <person name="Proctor R.H."/>
            <person name="McCormick S.P."/>
            <person name="Kim H.S."/>
            <person name="Cardoza R.E."/>
            <person name="Stanley A.M."/>
            <person name="Lindo L."/>
            <person name="Kelly A."/>
            <person name="Brown D.W."/>
            <person name="Lee T."/>
            <person name="Vaughan M.M."/>
            <person name="Alexander N.J."/>
            <person name="Busman M."/>
            <person name="Gutierrez S."/>
        </authorList>
    </citation>
    <scope>NUCLEOTIDE SEQUENCE [LARGE SCALE GENOMIC DNA]</scope>
    <source>
        <strain evidence="4 5">NRRL 20695</strain>
    </source>
</reference>
<dbReference type="Proteomes" id="UP000266234">
    <property type="component" value="Unassembled WGS sequence"/>
</dbReference>
<organism evidence="4 5">
    <name type="scientific">Fusarium longipes</name>
    <dbReference type="NCBI Taxonomy" id="694270"/>
    <lineage>
        <taxon>Eukaryota</taxon>
        <taxon>Fungi</taxon>
        <taxon>Dikarya</taxon>
        <taxon>Ascomycota</taxon>
        <taxon>Pezizomycotina</taxon>
        <taxon>Sordariomycetes</taxon>
        <taxon>Hypocreomycetidae</taxon>
        <taxon>Hypocreales</taxon>
        <taxon>Nectriaceae</taxon>
        <taxon>Fusarium</taxon>
    </lineage>
</organism>
<protein>
    <recommendedName>
        <fullName evidence="3">N-acetyltransferase domain-containing protein</fullName>
    </recommendedName>
</protein>
<name>A0A395SZD1_9HYPO</name>
<dbReference type="AlphaFoldDB" id="A0A395SZD1"/>
<dbReference type="EMBL" id="PXOG01000086">
    <property type="protein sequence ID" value="RGP77770.1"/>
    <property type="molecule type" value="Genomic_DNA"/>
</dbReference>
<evidence type="ECO:0000259" key="3">
    <source>
        <dbReference type="PROSITE" id="PS51186"/>
    </source>
</evidence>
<evidence type="ECO:0000313" key="4">
    <source>
        <dbReference type="EMBL" id="RGP77770.1"/>
    </source>
</evidence>
<accession>A0A395SZD1</accession>
<evidence type="ECO:0000256" key="1">
    <source>
        <dbReference type="ARBA" id="ARBA00022679"/>
    </source>
</evidence>
<keyword evidence="2" id="KW-0012">Acyltransferase</keyword>
<proteinExistence type="predicted"/>
<dbReference type="SUPFAM" id="SSF55729">
    <property type="entry name" value="Acyl-CoA N-acyltransferases (Nat)"/>
    <property type="match status" value="1"/>
</dbReference>
<sequence>MDDPPFTSPNLSLKRAQADDIPSIQAIVNAAYSKYIPRMNKPPAPMTANYQSILASPDHSVLIIQPTDEEVVGALILYHQQDTNHVQIDNVVVDSKAQGHGYGGLLMRYAEDFAKWRGCNALTLYTNVVMVENFRLYAKMGFVETERRTEDGFERVYFRKELC</sequence>
<dbReference type="PANTHER" id="PTHR43877">
    <property type="entry name" value="AMINOALKYLPHOSPHONATE N-ACETYLTRANSFERASE-RELATED-RELATED"/>
    <property type="match status" value="1"/>
</dbReference>
<comment type="caution">
    <text evidence="4">The sequence shown here is derived from an EMBL/GenBank/DDBJ whole genome shotgun (WGS) entry which is preliminary data.</text>
</comment>
<keyword evidence="5" id="KW-1185">Reference proteome</keyword>
<dbReference type="OrthoDB" id="329272at2759"/>